<dbReference type="GO" id="GO:0017057">
    <property type="term" value="F:6-phosphogluconolactonase activity"/>
    <property type="evidence" value="ECO:0007669"/>
    <property type="project" value="TreeGrafter"/>
</dbReference>
<evidence type="ECO:0000256" key="2">
    <source>
        <dbReference type="SAM" id="MobiDB-lite"/>
    </source>
</evidence>
<sequence length="349" mass="36877">MSTTPVLASSANTRAPEGSGATTPGGLTTWLVTNEGDEPAATPTVQQTGWVELGDASWVSPMGNHLAVLGEHDHHLWVMSPSLRIVSECDLGGGQPCHCAIDPTGRLLAVAHYESGEVSMVQVDQWGADPQIIARTHVEGNGPVAGRQDSAHPHHILWLDRTHFAVTDLGADAVRFLRLSGLGLEQIGELAAPAGLGPCHALLTRDRSKQILTVSGELSASVQSWSRRASEDAWSRGWRLVDQTPSSSDATAMPSAIVPGPESQLLVANRGVGTCGVLSGPLGHHKLIDEFPLGGVQPRDVTSDGDQLWVAEQADGAVLCLHRSSEGWRQRLRLDLPGASRVLIGPTLG</sequence>
<organism evidence="3 4">
    <name type="scientific">Cutibacterium granulosum</name>
    <dbReference type="NCBI Taxonomy" id="33011"/>
    <lineage>
        <taxon>Bacteria</taxon>
        <taxon>Bacillati</taxon>
        <taxon>Actinomycetota</taxon>
        <taxon>Actinomycetes</taxon>
        <taxon>Propionibacteriales</taxon>
        <taxon>Propionibacteriaceae</taxon>
        <taxon>Cutibacterium</taxon>
    </lineage>
</organism>
<dbReference type="Pfam" id="PF10282">
    <property type="entry name" value="Lactonase"/>
    <property type="match status" value="1"/>
</dbReference>
<dbReference type="RefSeq" id="WP_021103094.1">
    <property type="nucleotide sequence ID" value="NZ_LT906441.1"/>
</dbReference>
<reference evidence="3 4" key="1">
    <citation type="submission" date="2017-06" db="EMBL/GenBank/DDBJ databases">
        <authorList>
            <consortium name="Pathogen Informatics"/>
        </authorList>
    </citation>
    <scope>NUCLEOTIDE SEQUENCE [LARGE SCALE GENOMIC DNA]</scope>
    <source>
        <strain evidence="3 4">NCTC11865</strain>
    </source>
</reference>
<protein>
    <submittedName>
        <fullName evidence="3">3-carboxymuconate cyclase</fullName>
    </submittedName>
</protein>
<feature type="compositionally biased region" description="Polar residues" evidence="2">
    <location>
        <begin position="1"/>
        <end position="13"/>
    </location>
</feature>
<comment type="similarity">
    <text evidence="1">Belongs to the cycloisomerase 2 family.</text>
</comment>
<dbReference type="Proteomes" id="UP000215332">
    <property type="component" value="Chromosome 1"/>
</dbReference>
<dbReference type="eggNOG" id="COG2706">
    <property type="taxonomic scope" value="Bacteria"/>
</dbReference>
<dbReference type="InterPro" id="IPR050282">
    <property type="entry name" value="Cycloisomerase_2"/>
</dbReference>
<evidence type="ECO:0000256" key="1">
    <source>
        <dbReference type="ARBA" id="ARBA00005564"/>
    </source>
</evidence>
<dbReference type="AlphaFoldDB" id="A0A239WK57"/>
<evidence type="ECO:0000313" key="3">
    <source>
        <dbReference type="EMBL" id="SNV34268.1"/>
    </source>
</evidence>
<evidence type="ECO:0000313" key="4">
    <source>
        <dbReference type="Proteomes" id="UP000215332"/>
    </source>
</evidence>
<accession>A0A239WK57</accession>
<name>A0A239WK57_9ACTN</name>
<gene>
    <name evidence="3" type="ORF">SAMEA4412665_01091</name>
</gene>
<dbReference type="Gene3D" id="2.130.10.10">
    <property type="entry name" value="YVTN repeat-like/Quinoprotein amine dehydrogenase"/>
    <property type="match status" value="1"/>
</dbReference>
<dbReference type="InterPro" id="IPR019405">
    <property type="entry name" value="Lactonase_7-beta_prop"/>
</dbReference>
<dbReference type="SUPFAM" id="SSF75011">
    <property type="entry name" value="3-carboxy-cis,cis-mucoante lactonizing enzyme"/>
    <property type="match status" value="1"/>
</dbReference>
<feature type="region of interest" description="Disordered" evidence="2">
    <location>
        <begin position="1"/>
        <end position="26"/>
    </location>
</feature>
<dbReference type="PANTHER" id="PTHR30344:SF1">
    <property type="entry name" value="6-PHOSPHOGLUCONOLACTONASE"/>
    <property type="match status" value="1"/>
</dbReference>
<dbReference type="EMBL" id="LT906441">
    <property type="protein sequence ID" value="SNV34268.1"/>
    <property type="molecule type" value="Genomic_DNA"/>
</dbReference>
<dbReference type="KEGG" id="cgrn:4412665_01091"/>
<dbReference type="PANTHER" id="PTHR30344">
    <property type="entry name" value="6-PHOSPHOGLUCONOLACTONASE-RELATED"/>
    <property type="match status" value="1"/>
</dbReference>
<dbReference type="InterPro" id="IPR015943">
    <property type="entry name" value="WD40/YVTN_repeat-like_dom_sf"/>
</dbReference>
<proteinExistence type="inferred from homology"/>